<dbReference type="AlphaFoldDB" id="A0A382J9A9"/>
<organism evidence="1">
    <name type="scientific">marine metagenome</name>
    <dbReference type="NCBI Taxonomy" id="408172"/>
    <lineage>
        <taxon>unclassified sequences</taxon>
        <taxon>metagenomes</taxon>
        <taxon>ecological metagenomes</taxon>
    </lineage>
</organism>
<name>A0A382J9A9_9ZZZZ</name>
<reference evidence="1" key="1">
    <citation type="submission" date="2018-05" db="EMBL/GenBank/DDBJ databases">
        <authorList>
            <person name="Lanie J.A."/>
            <person name="Ng W.-L."/>
            <person name="Kazmierczak K.M."/>
            <person name="Andrzejewski T.M."/>
            <person name="Davidsen T.M."/>
            <person name="Wayne K.J."/>
            <person name="Tettelin H."/>
            <person name="Glass J.I."/>
            <person name="Rusch D."/>
            <person name="Podicherti R."/>
            <person name="Tsui H.-C.T."/>
            <person name="Winkler M.E."/>
        </authorList>
    </citation>
    <scope>NUCLEOTIDE SEQUENCE</scope>
</reference>
<protein>
    <submittedName>
        <fullName evidence="1">Uncharacterized protein</fullName>
    </submittedName>
</protein>
<evidence type="ECO:0000313" key="1">
    <source>
        <dbReference type="EMBL" id="SVC08784.1"/>
    </source>
</evidence>
<sequence length="79" mass="8778">MISSGISFAQGTHQVAKKLTTRFFSPSNSLERKYLLLSSLNKDMGGASSPTFMVSSAEKQNEIVSIETNIYFIRYSFTS</sequence>
<dbReference type="EMBL" id="UINC01072851">
    <property type="protein sequence ID" value="SVC08784.1"/>
    <property type="molecule type" value="Genomic_DNA"/>
</dbReference>
<accession>A0A382J9A9</accession>
<gene>
    <name evidence="1" type="ORF">METZ01_LOCUS261638</name>
</gene>
<proteinExistence type="predicted"/>